<comment type="similarity">
    <text evidence="1 5">Belongs to the Frigida family.</text>
</comment>
<dbReference type="HOGENOM" id="CLU_596368_0_0_1"/>
<dbReference type="Gene3D" id="1.10.287.1490">
    <property type="match status" value="1"/>
</dbReference>
<keyword evidence="6" id="KW-0175">Coiled coil</keyword>
<dbReference type="Pfam" id="PF07899">
    <property type="entry name" value="Frigida"/>
    <property type="match status" value="1"/>
</dbReference>
<dbReference type="KEGG" id="aly:9299571"/>
<evidence type="ECO:0000256" key="2">
    <source>
        <dbReference type="ARBA" id="ARBA00022473"/>
    </source>
</evidence>
<evidence type="ECO:0000256" key="3">
    <source>
        <dbReference type="ARBA" id="ARBA00022782"/>
    </source>
</evidence>
<protein>
    <recommendedName>
        <fullName evidence="5">FRIGIDA-like protein</fullName>
    </recommendedName>
</protein>
<dbReference type="Proteomes" id="UP000008694">
    <property type="component" value="Unassembled WGS sequence"/>
</dbReference>
<gene>
    <name evidence="7" type="ORF">ARALYDRAFT_356488</name>
</gene>
<reference evidence="8" key="1">
    <citation type="journal article" date="2011" name="Nat. Genet.">
        <title>The Arabidopsis lyrata genome sequence and the basis of rapid genome size change.</title>
        <authorList>
            <person name="Hu T.T."/>
            <person name="Pattyn P."/>
            <person name="Bakker E.G."/>
            <person name="Cao J."/>
            <person name="Cheng J.-F."/>
            <person name="Clark R.M."/>
            <person name="Fahlgren N."/>
            <person name="Fawcett J.A."/>
            <person name="Grimwood J."/>
            <person name="Gundlach H."/>
            <person name="Haberer G."/>
            <person name="Hollister J.D."/>
            <person name="Ossowski S."/>
            <person name="Ottilar R.P."/>
            <person name="Salamov A.A."/>
            <person name="Schneeberger K."/>
            <person name="Spannagl M."/>
            <person name="Wang X."/>
            <person name="Yang L."/>
            <person name="Nasrallah M.E."/>
            <person name="Bergelson J."/>
            <person name="Carrington J.C."/>
            <person name="Gaut B.S."/>
            <person name="Schmutz J."/>
            <person name="Mayer K.F.X."/>
            <person name="Van de Peer Y."/>
            <person name="Grigoriev I.V."/>
            <person name="Nordborg M."/>
            <person name="Weigel D."/>
            <person name="Guo Y.-L."/>
        </authorList>
    </citation>
    <scope>NUCLEOTIDE SEQUENCE [LARGE SCALE GENOMIC DNA]</scope>
    <source>
        <strain evidence="8">cv. MN47</strain>
    </source>
</reference>
<dbReference type="EMBL" id="GL348720">
    <property type="protein sequence ID" value="EFH39754.1"/>
    <property type="molecule type" value="Genomic_DNA"/>
</dbReference>
<evidence type="ECO:0000313" key="7">
    <source>
        <dbReference type="EMBL" id="EFH39754.1"/>
    </source>
</evidence>
<dbReference type="SUPFAM" id="SSF57997">
    <property type="entry name" value="Tropomyosin"/>
    <property type="match status" value="1"/>
</dbReference>
<accession>D7MUR7</accession>
<dbReference type="PANTHER" id="PTHR31791:SF78">
    <property type="entry name" value="FRIGIDA-LIKE PROTEIN"/>
    <property type="match status" value="1"/>
</dbReference>
<organism evidence="8">
    <name type="scientific">Arabidopsis lyrata subsp. lyrata</name>
    <name type="common">Lyre-leaved rock-cress</name>
    <dbReference type="NCBI Taxonomy" id="81972"/>
    <lineage>
        <taxon>Eukaryota</taxon>
        <taxon>Viridiplantae</taxon>
        <taxon>Streptophyta</taxon>
        <taxon>Embryophyta</taxon>
        <taxon>Tracheophyta</taxon>
        <taxon>Spermatophyta</taxon>
        <taxon>Magnoliopsida</taxon>
        <taxon>eudicotyledons</taxon>
        <taxon>Gunneridae</taxon>
        <taxon>Pentapetalae</taxon>
        <taxon>rosids</taxon>
        <taxon>malvids</taxon>
        <taxon>Brassicales</taxon>
        <taxon>Brassicaceae</taxon>
        <taxon>Camelineae</taxon>
        <taxon>Arabidopsis</taxon>
    </lineage>
</organism>
<keyword evidence="3 5" id="KW-0221">Differentiation</keyword>
<evidence type="ECO:0000256" key="4">
    <source>
        <dbReference type="ARBA" id="ARBA00023089"/>
    </source>
</evidence>
<evidence type="ECO:0000256" key="1">
    <source>
        <dbReference type="ARBA" id="ARBA00008956"/>
    </source>
</evidence>
<keyword evidence="2 5" id="KW-0217">Developmental protein</keyword>
<dbReference type="GO" id="GO:0009908">
    <property type="term" value="P:flower development"/>
    <property type="evidence" value="ECO:0007669"/>
    <property type="project" value="UniProtKB-KW"/>
</dbReference>
<dbReference type="OrthoDB" id="1108226at2759"/>
<dbReference type="GO" id="GO:0030154">
    <property type="term" value="P:cell differentiation"/>
    <property type="evidence" value="ECO:0007669"/>
    <property type="project" value="UniProtKB-KW"/>
</dbReference>
<dbReference type="InterPro" id="IPR012474">
    <property type="entry name" value="Frigida"/>
</dbReference>
<evidence type="ECO:0000256" key="6">
    <source>
        <dbReference type="SAM" id="Coils"/>
    </source>
</evidence>
<name>D7MUR7_ARALL</name>
<keyword evidence="4 5" id="KW-0287">Flowering</keyword>
<evidence type="ECO:0000313" key="8">
    <source>
        <dbReference type="Proteomes" id="UP000008694"/>
    </source>
</evidence>
<proteinExistence type="inferred from homology"/>
<dbReference type="AlphaFoldDB" id="D7MUR7"/>
<keyword evidence="8" id="KW-1185">Reference proteome</keyword>
<feature type="coiled-coil region" evidence="6">
    <location>
        <begin position="41"/>
        <end position="194"/>
    </location>
</feature>
<sequence>MEKTCGEDELTLTVTRLNSESKRRKICKSLEKYKADSAGILRSLQEHLDTLETDIEKKSLEVETKENKLQGLTLKLGKIQKQIKVAEIESGDKEKELDLLKNQIKSEENQLQVLSLNLGKIQKQIEQQTNVVEAKAREIKAIEIEAGGKRKELDLLRNQITAEEMALIELKKLVQNTQRELELKKKELRQTSSVFVKNEQQPVAAETEQFSGDPLMRYEISSVSLGHHEVSNVLRAKPDPGRYVLNLVEGEVKDAHRKKESGLRELLVENLVVFIEELAEIKGWDQAQLQLKATQVATIWKRLISIEAPRSSLEALAFLLFIVAYGLKSLINEEETALLVTSVSHYKQGPKLFHSLGLELKIPDYVLGLINNRHYIPAVRLVCLFKLTDFQPQTLLMKEVIDLKRSALEKAENKDVGRLRAIVELAADYKLDIDLPADLIAKLMFHKENSTPPVLHCAVEAPSPSANGGSSGSRVGLQVPKRETEPFVIPLKNGRF</sequence>
<evidence type="ECO:0000256" key="5">
    <source>
        <dbReference type="RuleBase" id="RU364012"/>
    </source>
</evidence>
<dbReference type="Gramene" id="fgenesh1_pg.C_scaffold_8000275">
    <property type="protein sequence ID" value="fgenesh1_pg.C_scaffold_8000275"/>
    <property type="gene ID" value="fgenesh1_pg.C_scaffold_8000275"/>
</dbReference>
<dbReference type="PANTHER" id="PTHR31791">
    <property type="entry name" value="FRIGIDA-LIKE PROTEIN 3-RELATED"/>
    <property type="match status" value="1"/>
</dbReference>